<protein>
    <submittedName>
        <fullName evidence="3">RNA polymerase subunit sigma-70</fullName>
    </submittedName>
</protein>
<evidence type="ECO:0000259" key="1">
    <source>
        <dbReference type="Pfam" id="PF04967"/>
    </source>
</evidence>
<organism evidence="3 4">
    <name type="scientific">Sulfolobus acidocaldarius</name>
    <dbReference type="NCBI Taxonomy" id="2285"/>
    <lineage>
        <taxon>Archaea</taxon>
        <taxon>Thermoproteota</taxon>
        <taxon>Thermoprotei</taxon>
        <taxon>Sulfolobales</taxon>
        <taxon>Sulfolobaceae</taxon>
        <taxon>Sulfolobus</taxon>
    </lineage>
</organism>
<dbReference type="PANTHER" id="PTHR34236">
    <property type="entry name" value="DIMETHYL SULFOXIDE REDUCTASE TRANSCRIPTIONAL ACTIVATOR"/>
    <property type="match status" value="1"/>
</dbReference>
<dbReference type="PaxDb" id="1435377-SUSAZ_09985"/>
<evidence type="ECO:0000313" key="2">
    <source>
        <dbReference type="EMBL" id="ALU29743.1"/>
    </source>
</evidence>
<reference evidence="4 5" key="1">
    <citation type="submission" date="2015-12" db="EMBL/GenBank/DDBJ databases">
        <title>A stable core within a dynamic pangenome in Sulfolobus acidocaldarius.</title>
        <authorList>
            <person name="Anderson R."/>
            <person name="Kouris A."/>
            <person name="Seward C."/>
            <person name="Campbell K."/>
            <person name="Whitaker R."/>
        </authorList>
    </citation>
    <scope>NUCLEOTIDE SEQUENCE [LARGE SCALE GENOMIC DNA]</scope>
    <source>
        <strain evidence="2 5">GG12-C01-09</strain>
        <strain evidence="3 4">NG05B_CO5_07</strain>
    </source>
</reference>
<dbReference type="EMBL" id="CP013695">
    <property type="protein sequence ID" value="ALU32479.1"/>
    <property type="molecule type" value="Genomic_DNA"/>
</dbReference>
<evidence type="ECO:0000313" key="5">
    <source>
        <dbReference type="Proteomes" id="UP000065473"/>
    </source>
</evidence>
<dbReference type="EMBL" id="CP013694">
    <property type="protein sequence ID" value="ALU29743.1"/>
    <property type="molecule type" value="Genomic_DNA"/>
</dbReference>
<dbReference type="Proteomes" id="UP000060043">
    <property type="component" value="Chromosome"/>
</dbReference>
<dbReference type="SUPFAM" id="SSF88659">
    <property type="entry name" value="Sigma3 and sigma4 domains of RNA polymerase sigma factors"/>
    <property type="match status" value="1"/>
</dbReference>
<gene>
    <name evidence="2" type="ORF">ATY89_07185</name>
    <name evidence="3" type="ORF">ATZ20_10205</name>
</gene>
<accession>A0A0U3HBX8</accession>
<dbReference type="AlphaFoldDB" id="A0A0U3HBX8"/>
<dbReference type="InterPro" id="IPR013324">
    <property type="entry name" value="RNA_pol_sigma_r3/r4-like"/>
</dbReference>
<name>A0A0U3HBX8_9CREN</name>
<dbReference type="STRING" id="1435377.SUSAZ_09985"/>
<proteinExistence type="predicted"/>
<dbReference type="RefSeq" id="WP_011278971.1">
    <property type="nucleotide sequence ID" value="NZ_BHWZ01000006.1"/>
</dbReference>
<dbReference type="OMA" id="GAYSAIY"/>
<sequence>MVFASKRPIEVTLLVDKHPCEVLDIFRKYEIKAQITNVKLRDQVTDHIAFLKINDDILKELKRRSLKTLRINENTIWIRTNGCGVCKLLYHSDLIVEKVKVLSKATVMYKLLLPNLSALKQFLEELNSIRVEATVANVSEIDESELTDRQLEILRLAYKSGYFDVDRKISMKELANKLGIKASTLEEILRRALKKAVKYYLDRKS</sequence>
<dbReference type="Proteomes" id="UP000065473">
    <property type="component" value="Chromosome"/>
</dbReference>
<dbReference type="OrthoDB" id="202021at2157"/>
<evidence type="ECO:0000313" key="3">
    <source>
        <dbReference type="EMBL" id="ALU32479.1"/>
    </source>
</evidence>
<dbReference type="PANTHER" id="PTHR34236:SF2">
    <property type="entry name" value="HTH BAT-TYPE DOMAIN-CONTAINING PROTEIN"/>
    <property type="match status" value="1"/>
</dbReference>
<feature type="domain" description="HTH bat-type" evidence="1">
    <location>
        <begin position="146"/>
        <end position="196"/>
    </location>
</feature>
<dbReference type="GeneID" id="14552697"/>
<evidence type="ECO:0000313" key="4">
    <source>
        <dbReference type="Proteomes" id="UP000060043"/>
    </source>
</evidence>
<dbReference type="InterPro" id="IPR007050">
    <property type="entry name" value="HTH_bacterioopsin"/>
</dbReference>
<dbReference type="Gene3D" id="1.10.10.10">
    <property type="entry name" value="Winged helix-like DNA-binding domain superfamily/Winged helix DNA-binding domain"/>
    <property type="match status" value="1"/>
</dbReference>
<dbReference type="InterPro" id="IPR036388">
    <property type="entry name" value="WH-like_DNA-bd_sf"/>
</dbReference>
<dbReference type="Pfam" id="PF04967">
    <property type="entry name" value="HTH_10"/>
    <property type="match status" value="1"/>
</dbReference>